<gene>
    <name evidence="1" type="ORF">KM92DES2_12877</name>
</gene>
<reference evidence="1" key="1">
    <citation type="submission" date="2016-04" db="EMBL/GenBank/DDBJ databases">
        <authorList>
            <person name="Evans L.H."/>
            <person name="Alamgir A."/>
            <person name="Owens N."/>
            <person name="Weber N.D."/>
            <person name="Virtaneva K."/>
            <person name="Barbian K."/>
            <person name="Babar A."/>
            <person name="Rosenke K."/>
        </authorList>
    </citation>
    <scope>NUCLEOTIDE SEQUENCE</scope>
    <source>
        <strain evidence="1">92-2</strain>
    </source>
</reference>
<evidence type="ECO:0000313" key="1">
    <source>
        <dbReference type="EMBL" id="SBW10069.1"/>
    </source>
</evidence>
<dbReference type="AlphaFoldDB" id="A0A212KEG4"/>
<protein>
    <recommendedName>
        <fullName evidence="2">Transcriptional regulator</fullName>
    </recommendedName>
</protein>
<name>A0A212KEG4_9BACT</name>
<evidence type="ECO:0008006" key="2">
    <source>
        <dbReference type="Google" id="ProtNLM"/>
    </source>
</evidence>
<accession>A0A212KEG4</accession>
<sequence length="129" mass="14170">MTAVAKPTNADKAREAWGEVPDWVQRLAEACDTGGLNQTARKIKMSPALVSLVIRKRHHATYAKAEARVREMLMTPIISCPVLGLISAEQCHSQQQTPFTSINPLAVAVYRACRGGCRHWAAKEHDHAA</sequence>
<dbReference type="EMBL" id="FLUP01000001">
    <property type="protein sequence ID" value="SBW10069.1"/>
    <property type="molecule type" value="Genomic_DNA"/>
</dbReference>
<dbReference type="RefSeq" id="WP_296936959.1">
    <property type="nucleotide sequence ID" value="NZ_LT598928.1"/>
</dbReference>
<organism evidence="1">
    <name type="scientific">uncultured Desulfovibrio sp</name>
    <dbReference type="NCBI Taxonomy" id="167968"/>
    <lineage>
        <taxon>Bacteria</taxon>
        <taxon>Pseudomonadati</taxon>
        <taxon>Thermodesulfobacteriota</taxon>
        <taxon>Desulfovibrionia</taxon>
        <taxon>Desulfovibrionales</taxon>
        <taxon>Desulfovibrionaceae</taxon>
        <taxon>Desulfovibrio</taxon>
        <taxon>environmental samples</taxon>
    </lineage>
</organism>
<proteinExistence type="predicted"/>